<feature type="coiled-coil region" evidence="1">
    <location>
        <begin position="76"/>
        <end position="103"/>
    </location>
</feature>
<accession>A0A951QLQ9</accession>
<evidence type="ECO:0000313" key="3">
    <source>
        <dbReference type="EMBL" id="MBW4668327.1"/>
    </source>
</evidence>
<gene>
    <name evidence="3" type="ORF">KME60_13100</name>
</gene>
<reference evidence="3" key="2">
    <citation type="journal article" date="2022" name="Microbiol. Resour. Announc.">
        <title>Metagenome Sequencing to Explore Phylogenomics of Terrestrial Cyanobacteria.</title>
        <authorList>
            <person name="Ward R.D."/>
            <person name="Stajich J.E."/>
            <person name="Johansen J.R."/>
            <person name="Huntemann M."/>
            <person name="Clum A."/>
            <person name="Foster B."/>
            <person name="Foster B."/>
            <person name="Roux S."/>
            <person name="Palaniappan K."/>
            <person name="Varghese N."/>
            <person name="Mukherjee S."/>
            <person name="Reddy T.B.K."/>
            <person name="Daum C."/>
            <person name="Copeland A."/>
            <person name="Chen I.A."/>
            <person name="Ivanova N.N."/>
            <person name="Kyrpides N.C."/>
            <person name="Shapiro N."/>
            <person name="Eloe-Fadrosh E.A."/>
            <person name="Pietrasiak N."/>
        </authorList>
    </citation>
    <scope>NUCLEOTIDE SEQUENCE</scope>
    <source>
        <strain evidence="3">GSE-NOS-MK-12-04C</strain>
    </source>
</reference>
<keyword evidence="2" id="KW-0812">Transmembrane</keyword>
<reference evidence="3" key="1">
    <citation type="submission" date="2021-05" db="EMBL/GenBank/DDBJ databases">
        <authorList>
            <person name="Pietrasiak N."/>
            <person name="Ward R."/>
            <person name="Stajich J.E."/>
            <person name="Kurbessoian T."/>
        </authorList>
    </citation>
    <scope>NUCLEOTIDE SEQUENCE</scope>
    <source>
        <strain evidence="3">GSE-NOS-MK-12-04C</strain>
    </source>
</reference>
<dbReference type="AlphaFoldDB" id="A0A951QLQ9"/>
<sequence>MNIAILVVSSVSTALILVIMLFVILININLRNQKTQQEKILRFLEEANEISKDIKRIAFEDNKQQPEVPGSFQKQLDSLILEIQNIKNNLNELLQSNGQTNENFYTLIQETQKVENTLNELLQSNIKESQSLYILLSGNTNMQLEKLQETFDEIKGLKASLEDSAKS</sequence>
<feature type="transmembrane region" description="Helical" evidence="2">
    <location>
        <begin position="6"/>
        <end position="30"/>
    </location>
</feature>
<dbReference type="EMBL" id="JAHHGZ010000012">
    <property type="protein sequence ID" value="MBW4668327.1"/>
    <property type="molecule type" value="Genomic_DNA"/>
</dbReference>
<organism evidence="3 4">
    <name type="scientific">Cyanomargarita calcarea GSE-NOS-MK-12-04C</name>
    <dbReference type="NCBI Taxonomy" id="2839659"/>
    <lineage>
        <taxon>Bacteria</taxon>
        <taxon>Bacillati</taxon>
        <taxon>Cyanobacteriota</taxon>
        <taxon>Cyanophyceae</taxon>
        <taxon>Nostocales</taxon>
        <taxon>Cyanomargaritaceae</taxon>
        <taxon>Cyanomargarita</taxon>
    </lineage>
</organism>
<name>A0A951QLQ9_9CYAN</name>
<keyword evidence="2" id="KW-0472">Membrane</keyword>
<dbReference type="Proteomes" id="UP000729701">
    <property type="component" value="Unassembled WGS sequence"/>
</dbReference>
<keyword evidence="1" id="KW-0175">Coiled coil</keyword>
<evidence type="ECO:0000256" key="1">
    <source>
        <dbReference type="SAM" id="Coils"/>
    </source>
</evidence>
<proteinExistence type="predicted"/>
<comment type="caution">
    <text evidence="3">The sequence shown here is derived from an EMBL/GenBank/DDBJ whole genome shotgun (WGS) entry which is preliminary data.</text>
</comment>
<evidence type="ECO:0008006" key="5">
    <source>
        <dbReference type="Google" id="ProtNLM"/>
    </source>
</evidence>
<evidence type="ECO:0000256" key="2">
    <source>
        <dbReference type="SAM" id="Phobius"/>
    </source>
</evidence>
<keyword evidence="2" id="KW-1133">Transmembrane helix</keyword>
<evidence type="ECO:0000313" key="4">
    <source>
        <dbReference type="Proteomes" id="UP000729701"/>
    </source>
</evidence>
<protein>
    <recommendedName>
        <fullName evidence="5">DNA recombination protein RmuC</fullName>
    </recommendedName>
</protein>